<keyword evidence="1" id="KW-0812">Transmembrane</keyword>
<organism evidence="2 3">
    <name type="scientific">Oceanibaculum pacificum</name>
    <dbReference type="NCBI Taxonomy" id="580166"/>
    <lineage>
        <taxon>Bacteria</taxon>
        <taxon>Pseudomonadati</taxon>
        <taxon>Pseudomonadota</taxon>
        <taxon>Alphaproteobacteria</taxon>
        <taxon>Rhodospirillales</taxon>
        <taxon>Oceanibaculaceae</taxon>
        <taxon>Oceanibaculum</taxon>
    </lineage>
</organism>
<dbReference type="Proteomes" id="UP000076400">
    <property type="component" value="Unassembled WGS sequence"/>
</dbReference>
<proteinExistence type="predicted"/>
<dbReference type="OrthoDB" id="9775975at2"/>
<sequence length="390" mass="43988">MTSAGSERATQPASQRDYRLDFFRGVALLFIFLNHIPGNDFSWITNKHFGISDATEIFVFVSGYSAAIAYSRRMASDGFRAGAMRMIRRAGTIYLAHIATFLILAVLTLWVSRKYQDIDSLVNTNLLTLLVDPPMALIEALLLGYRPMNMDVLPMYVLLMLCFPWGLWGLMHYPRTTIALSGAIWLAAGQFGINLMRYPTGDWYFNPLAWQFLFMLGAFMRLYPQDMPRPEKFDRALQPLAILYLLFGLYLASTFYWPGLLPALPPVLHDLIHPIDKTDLDVLRVLHFLAAAYLASRWIEPAAGWLTSRWARPITVTGQQSLPIFCFGILLAFSGRWILRTYDASLTTQFVISVGGIAFMMIAADMLSHYAAYRRARPKPAGLGKALATS</sequence>
<feature type="transmembrane region" description="Helical" evidence="1">
    <location>
        <begin position="49"/>
        <end position="70"/>
    </location>
</feature>
<feature type="transmembrane region" description="Helical" evidence="1">
    <location>
        <begin position="21"/>
        <end position="37"/>
    </location>
</feature>
<feature type="transmembrane region" description="Helical" evidence="1">
    <location>
        <begin position="208"/>
        <end position="224"/>
    </location>
</feature>
<reference evidence="2 3" key="1">
    <citation type="submission" date="2015-12" db="EMBL/GenBank/DDBJ databases">
        <title>Genome sequence of Oceanibaculum pacificum MCCC 1A02656.</title>
        <authorList>
            <person name="Lu L."/>
            <person name="Lai Q."/>
            <person name="Shao Z."/>
            <person name="Qian P."/>
        </authorList>
    </citation>
    <scope>NUCLEOTIDE SEQUENCE [LARGE SCALE GENOMIC DNA]</scope>
    <source>
        <strain evidence="2 3">MCCC 1A02656</strain>
    </source>
</reference>
<keyword evidence="3" id="KW-1185">Reference proteome</keyword>
<dbReference type="InterPro" id="IPR014550">
    <property type="entry name" value="UCP028704_OpgC"/>
</dbReference>
<dbReference type="PIRSF" id="PIRSF028704">
    <property type="entry name" value="UPC028704"/>
    <property type="match status" value="1"/>
</dbReference>
<feature type="transmembrane region" description="Helical" evidence="1">
    <location>
        <begin position="153"/>
        <end position="171"/>
    </location>
</feature>
<evidence type="ECO:0008006" key="4">
    <source>
        <dbReference type="Google" id="ProtNLM"/>
    </source>
</evidence>
<dbReference type="EMBL" id="LPXN01000101">
    <property type="protein sequence ID" value="KZD09016.1"/>
    <property type="molecule type" value="Genomic_DNA"/>
</dbReference>
<keyword evidence="1" id="KW-1133">Transmembrane helix</keyword>
<evidence type="ECO:0000313" key="3">
    <source>
        <dbReference type="Proteomes" id="UP000076400"/>
    </source>
</evidence>
<dbReference type="PANTHER" id="PTHR38592">
    <property type="entry name" value="BLL4819 PROTEIN"/>
    <property type="match status" value="1"/>
</dbReference>
<name>A0A154W648_9PROT</name>
<dbReference type="AlphaFoldDB" id="A0A154W648"/>
<evidence type="ECO:0000256" key="1">
    <source>
        <dbReference type="SAM" id="Phobius"/>
    </source>
</evidence>
<keyword evidence="1" id="KW-0472">Membrane</keyword>
<protein>
    <recommendedName>
        <fullName evidence="4">OpgC protein</fullName>
    </recommendedName>
</protein>
<dbReference type="RefSeq" id="WP_067555197.1">
    <property type="nucleotide sequence ID" value="NZ_LPXN01000101.1"/>
</dbReference>
<accession>A0A154W648</accession>
<dbReference type="STRING" id="580166.AUP43_07900"/>
<comment type="caution">
    <text evidence="2">The sequence shown here is derived from an EMBL/GenBank/DDBJ whole genome shotgun (WGS) entry which is preliminary data.</text>
</comment>
<feature type="transmembrane region" description="Helical" evidence="1">
    <location>
        <begin position="320"/>
        <end position="338"/>
    </location>
</feature>
<feature type="transmembrane region" description="Helical" evidence="1">
    <location>
        <begin position="178"/>
        <end position="196"/>
    </location>
</feature>
<feature type="transmembrane region" description="Helical" evidence="1">
    <location>
        <begin position="236"/>
        <end position="257"/>
    </location>
</feature>
<dbReference type="Pfam" id="PF10129">
    <property type="entry name" value="OpgC_C"/>
    <property type="match status" value="1"/>
</dbReference>
<evidence type="ECO:0000313" key="2">
    <source>
        <dbReference type="EMBL" id="KZD09016.1"/>
    </source>
</evidence>
<gene>
    <name evidence="2" type="ORF">AUP43_07900</name>
</gene>
<feature type="transmembrane region" description="Helical" evidence="1">
    <location>
        <begin position="91"/>
        <end position="111"/>
    </location>
</feature>
<feature type="transmembrane region" description="Helical" evidence="1">
    <location>
        <begin position="350"/>
        <end position="373"/>
    </location>
</feature>
<dbReference type="PANTHER" id="PTHR38592:SF3">
    <property type="entry name" value="BLL4819 PROTEIN"/>
    <property type="match status" value="1"/>
</dbReference>